<keyword evidence="5 7" id="KW-0030">Aminoacyl-tRNA synthetase</keyword>
<dbReference type="InterPro" id="IPR014729">
    <property type="entry name" value="Rossmann-like_a/b/a_fold"/>
</dbReference>
<dbReference type="GO" id="GO:0004831">
    <property type="term" value="F:tyrosine-tRNA ligase activity"/>
    <property type="evidence" value="ECO:0007669"/>
    <property type="project" value="UniProtKB-EC"/>
</dbReference>
<organism evidence="9 10">
    <name type="scientific">Peiella sedimenti</name>
    <dbReference type="NCBI Taxonomy" id="3061083"/>
    <lineage>
        <taxon>Bacteria</taxon>
        <taxon>Pseudomonadati</taxon>
        <taxon>Pseudomonadota</taxon>
        <taxon>Alphaproteobacteria</taxon>
        <taxon>Caulobacterales</taxon>
        <taxon>Caulobacteraceae</taxon>
        <taxon>Peiella</taxon>
    </lineage>
</organism>
<keyword evidence="8" id="KW-0694">RNA-binding</keyword>
<dbReference type="RefSeq" id="WP_302109018.1">
    <property type="nucleotide sequence ID" value="NZ_JAUKTR010000001.1"/>
</dbReference>
<dbReference type="Gene3D" id="3.10.290.10">
    <property type="entry name" value="RNA-binding S4 domain"/>
    <property type="match status" value="1"/>
</dbReference>
<evidence type="ECO:0000256" key="7">
    <source>
        <dbReference type="HAMAP-Rule" id="MF_02006"/>
    </source>
</evidence>
<protein>
    <recommendedName>
        <fullName evidence="7">Tyrosine--tRNA ligase</fullName>
        <ecNumber evidence="7">6.1.1.1</ecNumber>
    </recommendedName>
    <alternativeName>
        <fullName evidence="7">Tyrosyl-tRNA synthetase</fullName>
        <shortName evidence="7">TyrRS</shortName>
    </alternativeName>
</protein>
<evidence type="ECO:0000256" key="1">
    <source>
        <dbReference type="ARBA" id="ARBA00022598"/>
    </source>
</evidence>
<accession>A0ABT8SJ58</accession>
<comment type="catalytic activity">
    <reaction evidence="6 7">
        <text>tRNA(Tyr) + L-tyrosine + ATP = L-tyrosyl-tRNA(Tyr) + AMP + diphosphate + H(+)</text>
        <dbReference type="Rhea" id="RHEA:10220"/>
        <dbReference type="Rhea" id="RHEA-COMP:9706"/>
        <dbReference type="Rhea" id="RHEA-COMP:9707"/>
        <dbReference type="ChEBI" id="CHEBI:15378"/>
        <dbReference type="ChEBI" id="CHEBI:30616"/>
        <dbReference type="ChEBI" id="CHEBI:33019"/>
        <dbReference type="ChEBI" id="CHEBI:58315"/>
        <dbReference type="ChEBI" id="CHEBI:78442"/>
        <dbReference type="ChEBI" id="CHEBI:78536"/>
        <dbReference type="ChEBI" id="CHEBI:456215"/>
        <dbReference type="EC" id="6.1.1.1"/>
    </reaction>
</comment>
<dbReference type="SUPFAM" id="SSF55174">
    <property type="entry name" value="Alpha-L RNA-binding motif"/>
    <property type="match status" value="1"/>
</dbReference>
<dbReference type="EMBL" id="JAUKTR010000001">
    <property type="protein sequence ID" value="MDO1558612.1"/>
    <property type="molecule type" value="Genomic_DNA"/>
</dbReference>
<name>A0ABT8SJ58_9CAUL</name>
<dbReference type="SUPFAM" id="SSF52374">
    <property type="entry name" value="Nucleotidylyl transferase"/>
    <property type="match status" value="1"/>
</dbReference>
<dbReference type="CDD" id="cd00805">
    <property type="entry name" value="TyrRS_core"/>
    <property type="match status" value="1"/>
</dbReference>
<dbReference type="Proteomes" id="UP001169063">
    <property type="component" value="Unassembled WGS sequence"/>
</dbReference>
<keyword evidence="7" id="KW-0963">Cytoplasm</keyword>
<dbReference type="Gene3D" id="3.40.50.620">
    <property type="entry name" value="HUPs"/>
    <property type="match status" value="1"/>
</dbReference>
<keyword evidence="2 7" id="KW-0547">Nucleotide-binding</keyword>
<sequence length="418" mass="45468">MTTPAFKSEFLRTMQARGYIHQITHPEELDAAAASGIVTGYIGFDATAPSLHVGSLIQIMLLRRLQQAGHKPIVLMGGGTTKVGDPSGKDTQRQLLTDEAIKGNIASIRPVFERLLTFGDGPTDALLVDNDEWLSGFGYIEFLREYGPHFTINRMLAFDSVKLRLEREQPLTFLEFNYMLMQAVDFLELNRRYGCTLQLGGSDQWGNIVNGVELTRRVDQKPVFGLTTPLLATASGAKMGKTAQGAVWLNADQLEPFHFWQYWRNAEDADVGRFLRLFTDLPLDEIARLEALQGAEINEAKKVLADQVTSLVHGADAAAHARAGAEAAFEQGRLSADLPTVEIPAAEFEGAQIAALMTRAGLTASNGEARRLAQGGGLRLNDAPISDGSRLVTRADLTADGVAKLAAGKKKIALIRPI</sequence>
<dbReference type="PANTHER" id="PTHR11766:SF0">
    <property type="entry name" value="TYROSINE--TRNA LIGASE, MITOCHONDRIAL"/>
    <property type="match status" value="1"/>
</dbReference>
<dbReference type="InterPro" id="IPR024088">
    <property type="entry name" value="Tyr-tRNA-ligase_bac-type"/>
</dbReference>
<evidence type="ECO:0000256" key="8">
    <source>
        <dbReference type="PROSITE-ProRule" id="PRU00182"/>
    </source>
</evidence>
<dbReference type="InterPro" id="IPR036986">
    <property type="entry name" value="S4_RNA-bd_sf"/>
</dbReference>
<dbReference type="InterPro" id="IPR002305">
    <property type="entry name" value="aa-tRNA-synth_Ic"/>
</dbReference>
<evidence type="ECO:0000256" key="5">
    <source>
        <dbReference type="ARBA" id="ARBA00023146"/>
    </source>
</evidence>
<reference evidence="9" key="1">
    <citation type="submission" date="2023-07" db="EMBL/GenBank/DDBJ databases">
        <title>Brevundimonas soil sp. nov., isolated from the soil of chemical plant.</title>
        <authorList>
            <person name="Wu N."/>
        </authorList>
    </citation>
    <scope>NUCLEOTIDE SEQUENCE</scope>
    <source>
        <strain evidence="9">XZ-24</strain>
    </source>
</reference>
<gene>
    <name evidence="7 9" type="primary">tyrS</name>
    <name evidence="9" type="ORF">Q0812_04115</name>
</gene>
<dbReference type="InterPro" id="IPR002307">
    <property type="entry name" value="Tyr-tRNA-ligase"/>
</dbReference>
<feature type="binding site" evidence="7">
    <location>
        <position position="241"/>
    </location>
    <ligand>
        <name>ATP</name>
        <dbReference type="ChEBI" id="CHEBI:30616"/>
    </ligand>
</feature>
<dbReference type="Pfam" id="PF00579">
    <property type="entry name" value="tRNA-synt_1b"/>
    <property type="match status" value="1"/>
</dbReference>
<dbReference type="EC" id="6.1.1.1" evidence="7"/>
<evidence type="ECO:0000313" key="10">
    <source>
        <dbReference type="Proteomes" id="UP001169063"/>
    </source>
</evidence>
<feature type="binding site" evidence="7">
    <location>
        <position position="41"/>
    </location>
    <ligand>
        <name>L-tyrosine</name>
        <dbReference type="ChEBI" id="CHEBI:58315"/>
    </ligand>
</feature>
<comment type="similarity">
    <text evidence="7">Belongs to the class-I aminoacyl-tRNA synthetase family. TyrS type 1 subfamily.</text>
</comment>
<evidence type="ECO:0000313" key="9">
    <source>
        <dbReference type="EMBL" id="MDO1558612.1"/>
    </source>
</evidence>
<comment type="function">
    <text evidence="7">Catalyzes the attachment of tyrosine to tRNA(Tyr) in a two-step reaction: tyrosine is first activated by ATP to form Tyr-AMP and then transferred to the acceptor end of tRNA(Tyr).</text>
</comment>
<dbReference type="InterPro" id="IPR024107">
    <property type="entry name" value="Tyr-tRNA-ligase_bac_1"/>
</dbReference>
<comment type="subcellular location">
    <subcellularLocation>
        <location evidence="7">Cytoplasm</location>
    </subcellularLocation>
</comment>
<feature type="binding site" evidence="7">
    <location>
        <position position="178"/>
    </location>
    <ligand>
        <name>L-tyrosine</name>
        <dbReference type="ChEBI" id="CHEBI:58315"/>
    </ligand>
</feature>
<feature type="short sequence motif" description="'HIGH' region" evidence="7">
    <location>
        <begin position="46"/>
        <end position="55"/>
    </location>
</feature>
<dbReference type="PRINTS" id="PR01040">
    <property type="entry name" value="TRNASYNTHTYR"/>
</dbReference>
<evidence type="ECO:0000256" key="6">
    <source>
        <dbReference type="ARBA" id="ARBA00048248"/>
    </source>
</evidence>
<dbReference type="NCBIfam" id="TIGR00234">
    <property type="entry name" value="tyrS"/>
    <property type="match status" value="1"/>
</dbReference>
<dbReference type="PANTHER" id="PTHR11766">
    <property type="entry name" value="TYROSYL-TRNA SYNTHETASE"/>
    <property type="match status" value="1"/>
</dbReference>
<keyword evidence="1 7" id="KW-0436">Ligase</keyword>
<feature type="binding site" evidence="7">
    <location>
        <position position="182"/>
    </location>
    <ligand>
        <name>L-tyrosine</name>
        <dbReference type="ChEBI" id="CHEBI:58315"/>
    </ligand>
</feature>
<dbReference type="HAMAP" id="MF_02006">
    <property type="entry name" value="Tyr_tRNA_synth_type1"/>
    <property type="match status" value="1"/>
</dbReference>
<dbReference type="Gene3D" id="1.10.240.10">
    <property type="entry name" value="Tyrosyl-Transfer RNA Synthetase"/>
    <property type="match status" value="1"/>
</dbReference>
<proteinExistence type="inferred from homology"/>
<feature type="short sequence motif" description="'KMSKS' region" evidence="7">
    <location>
        <begin position="238"/>
        <end position="242"/>
    </location>
</feature>
<evidence type="ECO:0000256" key="3">
    <source>
        <dbReference type="ARBA" id="ARBA00022840"/>
    </source>
</evidence>
<dbReference type="PROSITE" id="PS50889">
    <property type="entry name" value="S4"/>
    <property type="match status" value="1"/>
</dbReference>
<keyword evidence="10" id="KW-1185">Reference proteome</keyword>
<keyword evidence="3 7" id="KW-0067">ATP-binding</keyword>
<evidence type="ECO:0000256" key="4">
    <source>
        <dbReference type="ARBA" id="ARBA00022917"/>
    </source>
</evidence>
<comment type="subunit">
    <text evidence="7">Homodimer.</text>
</comment>
<evidence type="ECO:0000256" key="2">
    <source>
        <dbReference type="ARBA" id="ARBA00022741"/>
    </source>
</evidence>
<comment type="caution">
    <text evidence="9">The sequence shown here is derived from an EMBL/GenBank/DDBJ whole genome shotgun (WGS) entry which is preliminary data.</text>
</comment>
<keyword evidence="4 7" id="KW-0648">Protein biosynthesis</keyword>